<protein>
    <submittedName>
        <fullName evidence="2">Uncharacterized protein</fullName>
    </submittedName>
</protein>
<keyword evidence="3" id="KW-1185">Reference proteome</keyword>
<feature type="compositionally biased region" description="Basic and acidic residues" evidence="1">
    <location>
        <begin position="236"/>
        <end position="245"/>
    </location>
</feature>
<feature type="compositionally biased region" description="Polar residues" evidence="1">
    <location>
        <begin position="296"/>
        <end position="308"/>
    </location>
</feature>
<feature type="compositionally biased region" description="Pro residues" evidence="1">
    <location>
        <begin position="312"/>
        <end position="321"/>
    </location>
</feature>
<organism evidence="2 3">
    <name type="scientific">Rhizophlyctis rosea</name>
    <dbReference type="NCBI Taxonomy" id="64517"/>
    <lineage>
        <taxon>Eukaryota</taxon>
        <taxon>Fungi</taxon>
        <taxon>Fungi incertae sedis</taxon>
        <taxon>Chytridiomycota</taxon>
        <taxon>Chytridiomycota incertae sedis</taxon>
        <taxon>Chytridiomycetes</taxon>
        <taxon>Rhizophlyctidales</taxon>
        <taxon>Rhizophlyctidaceae</taxon>
        <taxon>Rhizophlyctis</taxon>
    </lineage>
</organism>
<feature type="compositionally biased region" description="Low complexity" evidence="1">
    <location>
        <begin position="247"/>
        <end position="261"/>
    </location>
</feature>
<accession>A0AAD5X4W4</accession>
<sequence length="461" mass="49253">MAEYTYPAYIPLPPRSQGSKGPADRATKVYRNTSPFLTDQFQLKLENLPPAPKRMVEQNILNLFTPSITLGFAFLQQHVDSNGAVRTAKVWCTSEAAAREALKPKHHTLATNLRVRMTLYMKPKMPGFDGLPSHLNIIRKDGQYLVRIGPLSNLPSDLATPSGANNGVDKLNYREFIFDTFVYAWSYYEQEPTWRKGIKALIVSDIIGRNKHPDFYHKSILPPLQTKNNVAPAPDKTPEAKKQKAESTPSEDSTSSTSTTSIVQQLRTRSKLSIALPPKPRTALTGSGLPPRPGTQRPNNTSQTLTIVTPSPTTPNNPNPQPNTTAPRAGLPATSAPASAPAAPQSSSSAAIPTIEFSTSSVKRGERNHRERQESAAEVVGGQEDDEGTGTIDNEPKHSPAIEALGAMGIRKGSATLVGAAGSTAEGGAVAGTIDNEEDAAAAAGEADEGTVIVGPGEKGK</sequence>
<feature type="region of interest" description="Disordered" evidence="1">
    <location>
        <begin position="441"/>
        <end position="461"/>
    </location>
</feature>
<feature type="compositionally biased region" description="Basic and acidic residues" evidence="1">
    <location>
        <begin position="363"/>
        <end position="375"/>
    </location>
</feature>
<evidence type="ECO:0000256" key="1">
    <source>
        <dbReference type="SAM" id="MobiDB-lite"/>
    </source>
</evidence>
<dbReference type="EMBL" id="JADGJD010000563">
    <property type="protein sequence ID" value="KAJ3050027.1"/>
    <property type="molecule type" value="Genomic_DNA"/>
</dbReference>
<feature type="compositionally biased region" description="Low complexity" evidence="1">
    <location>
        <begin position="322"/>
        <end position="351"/>
    </location>
</feature>
<reference evidence="2" key="1">
    <citation type="submission" date="2020-05" db="EMBL/GenBank/DDBJ databases">
        <title>Phylogenomic resolution of chytrid fungi.</title>
        <authorList>
            <person name="Stajich J.E."/>
            <person name="Amses K."/>
            <person name="Simmons R."/>
            <person name="Seto K."/>
            <person name="Myers J."/>
            <person name="Bonds A."/>
            <person name="Quandt C.A."/>
            <person name="Barry K."/>
            <person name="Liu P."/>
            <person name="Grigoriev I."/>
            <person name="Longcore J.E."/>
            <person name="James T.Y."/>
        </authorList>
    </citation>
    <scope>NUCLEOTIDE SEQUENCE</scope>
    <source>
        <strain evidence="2">JEL0318</strain>
    </source>
</reference>
<dbReference type="AlphaFoldDB" id="A0AAD5X4W4"/>
<evidence type="ECO:0000313" key="2">
    <source>
        <dbReference type="EMBL" id="KAJ3050027.1"/>
    </source>
</evidence>
<dbReference type="Proteomes" id="UP001212841">
    <property type="component" value="Unassembled WGS sequence"/>
</dbReference>
<name>A0AAD5X4W4_9FUNG</name>
<evidence type="ECO:0000313" key="3">
    <source>
        <dbReference type="Proteomes" id="UP001212841"/>
    </source>
</evidence>
<comment type="caution">
    <text evidence="2">The sequence shown here is derived from an EMBL/GenBank/DDBJ whole genome shotgun (WGS) entry which is preliminary data.</text>
</comment>
<feature type="region of interest" description="Disordered" evidence="1">
    <location>
        <begin position="218"/>
        <end position="398"/>
    </location>
</feature>
<proteinExistence type="predicted"/>
<gene>
    <name evidence="2" type="ORF">HK097_008993</name>
</gene>